<sequence>MPDSNAVFAAAQQPAAQPPTAPALAPERECVAVSIVSHGHGQWIEALLRQLQQQAEPCLGRVIVTLNVPEPALQQALQALQGQGALPFTLEIVCNSAPAGFGRNHNAAIATLAACADMPTHICILNPDVQLLDAQPLAQLVAALRAPGAGLAYPRLLDAQGQVQDNERALPSLGNLWRRRVLGRQEQVVDWVSGACMVLRLRDWQRLGGFDEGFHMYCEDVDLSLRVRRDIGALVRAQTRMQHLAQRASRRQLRPLLWHVHSLLRLWCLPSFRWARRHPSAQRRDLQ</sequence>
<evidence type="ECO:0000313" key="11">
    <source>
        <dbReference type="Proteomes" id="UP000275180"/>
    </source>
</evidence>
<dbReference type="GO" id="GO:0016757">
    <property type="term" value="F:glycosyltransferase activity"/>
    <property type="evidence" value="ECO:0007669"/>
    <property type="project" value="UniProtKB-KW"/>
</dbReference>
<evidence type="ECO:0000256" key="9">
    <source>
        <dbReference type="SAM" id="MobiDB-lite"/>
    </source>
</evidence>
<comment type="caution">
    <text evidence="10">The sequence shown here is derived from an EMBL/GenBank/DDBJ whole genome shotgun (WGS) entry which is preliminary data.</text>
</comment>
<keyword evidence="7" id="KW-1133">Transmembrane helix</keyword>
<keyword evidence="5 10" id="KW-0808">Transferase</keyword>
<keyword evidence="6" id="KW-0812">Transmembrane</keyword>
<dbReference type="AlphaFoldDB" id="A0A3M6RT73"/>
<dbReference type="InterPro" id="IPR029044">
    <property type="entry name" value="Nucleotide-diphossugar_trans"/>
</dbReference>
<organism evidence="10 11">
    <name type="scientific">Vandammella animalimorsus</name>
    <dbReference type="NCBI Taxonomy" id="2029117"/>
    <lineage>
        <taxon>Bacteria</taxon>
        <taxon>Pseudomonadati</taxon>
        <taxon>Pseudomonadota</taxon>
        <taxon>Betaproteobacteria</taxon>
        <taxon>Burkholderiales</taxon>
        <taxon>Comamonadaceae</taxon>
        <taxon>Vandammella</taxon>
    </lineage>
</organism>
<dbReference type="PANTHER" id="PTHR43179:SF7">
    <property type="entry name" value="RHAMNOSYLTRANSFERASE WBBL"/>
    <property type="match status" value="1"/>
</dbReference>
<comment type="pathway">
    <text evidence="2">Lipid metabolism; sphingolipid metabolism.</text>
</comment>
<dbReference type="Proteomes" id="UP000275180">
    <property type="component" value="Unassembled WGS sequence"/>
</dbReference>
<name>A0A3M6RT73_9BURK</name>
<reference evidence="10 11" key="1">
    <citation type="submission" date="2018-10" db="EMBL/GenBank/DDBJ databases">
        <title>Comamonadaceae CDC group NO-1 genome sequencing and assembly.</title>
        <authorList>
            <person name="Bernier A.-M."/>
            <person name="Bernard K."/>
        </authorList>
    </citation>
    <scope>NUCLEOTIDE SEQUENCE [LARGE SCALE GENOMIC DNA]</scope>
    <source>
        <strain evidence="10 11">NML180582</strain>
    </source>
</reference>
<dbReference type="InterPro" id="IPR025993">
    <property type="entry name" value="Ceramide_glucosylTrfase"/>
</dbReference>
<keyword evidence="4" id="KW-0328">Glycosyltransferase</keyword>
<proteinExistence type="predicted"/>
<evidence type="ECO:0000256" key="2">
    <source>
        <dbReference type="ARBA" id="ARBA00004760"/>
    </source>
</evidence>
<feature type="region of interest" description="Disordered" evidence="9">
    <location>
        <begin position="1"/>
        <end position="23"/>
    </location>
</feature>
<dbReference type="OrthoDB" id="9771846at2"/>
<dbReference type="PANTHER" id="PTHR43179">
    <property type="entry name" value="RHAMNOSYLTRANSFERASE WBBL"/>
    <property type="match status" value="1"/>
</dbReference>
<dbReference type="SUPFAM" id="SSF53448">
    <property type="entry name" value="Nucleotide-diphospho-sugar transferases"/>
    <property type="match status" value="1"/>
</dbReference>
<dbReference type="EMBL" id="RDQJ01000002">
    <property type="protein sequence ID" value="RMX18526.1"/>
    <property type="molecule type" value="Genomic_DNA"/>
</dbReference>
<comment type="subcellular location">
    <subcellularLocation>
        <location evidence="1">Membrane</location>
        <topology evidence="1">Multi-pass membrane protein</topology>
    </subcellularLocation>
</comment>
<gene>
    <name evidence="10" type="ORF">EBQ34_02030</name>
</gene>
<comment type="pathway">
    <text evidence="3">Sphingolipid metabolism.</text>
</comment>
<accession>A0A3M6RT73</accession>
<evidence type="ECO:0000256" key="3">
    <source>
        <dbReference type="ARBA" id="ARBA00004991"/>
    </source>
</evidence>
<dbReference type="GO" id="GO:0016020">
    <property type="term" value="C:membrane"/>
    <property type="evidence" value="ECO:0007669"/>
    <property type="project" value="UniProtKB-SubCell"/>
</dbReference>
<evidence type="ECO:0000256" key="4">
    <source>
        <dbReference type="ARBA" id="ARBA00022676"/>
    </source>
</evidence>
<evidence type="ECO:0000256" key="7">
    <source>
        <dbReference type="ARBA" id="ARBA00022989"/>
    </source>
</evidence>
<evidence type="ECO:0000256" key="1">
    <source>
        <dbReference type="ARBA" id="ARBA00004141"/>
    </source>
</evidence>
<evidence type="ECO:0000256" key="5">
    <source>
        <dbReference type="ARBA" id="ARBA00022679"/>
    </source>
</evidence>
<evidence type="ECO:0000256" key="8">
    <source>
        <dbReference type="ARBA" id="ARBA00023136"/>
    </source>
</evidence>
<keyword evidence="8" id="KW-0472">Membrane</keyword>
<dbReference type="Pfam" id="PF13506">
    <property type="entry name" value="Glyco_transf_21"/>
    <property type="match status" value="1"/>
</dbReference>
<evidence type="ECO:0000256" key="6">
    <source>
        <dbReference type="ARBA" id="ARBA00022692"/>
    </source>
</evidence>
<protein>
    <submittedName>
        <fullName evidence="10">Glycosyl transferase</fullName>
    </submittedName>
</protein>
<dbReference type="RefSeq" id="WP_122243981.1">
    <property type="nucleotide sequence ID" value="NZ_RDQJ01000002.1"/>
</dbReference>
<evidence type="ECO:0000313" key="10">
    <source>
        <dbReference type="EMBL" id="RMX18526.1"/>
    </source>
</evidence>
<dbReference type="Gene3D" id="3.90.550.10">
    <property type="entry name" value="Spore Coat Polysaccharide Biosynthesis Protein SpsA, Chain A"/>
    <property type="match status" value="1"/>
</dbReference>